<comment type="subunit">
    <text evidence="4">Homodimer.</text>
</comment>
<evidence type="ECO:0000256" key="9">
    <source>
        <dbReference type="ARBA" id="ARBA00040622"/>
    </source>
</evidence>
<dbReference type="InterPro" id="IPR006091">
    <property type="entry name" value="Acyl-CoA_Oxase/DH_mid-dom"/>
</dbReference>
<evidence type="ECO:0000256" key="10">
    <source>
        <dbReference type="ARBA" id="ARBA00046026"/>
    </source>
</evidence>
<dbReference type="GO" id="GO:0033539">
    <property type="term" value="P:fatty acid beta-oxidation using acyl-CoA dehydrogenase"/>
    <property type="evidence" value="ECO:0007669"/>
    <property type="project" value="TreeGrafter"/>
</dbReference>
<evidence type="ECO:0000259" key="18">
    <source>
        <dbReference type="Pfam" id="PF01636"/>
    </source>
</evidence>
<evidence type="ECO:0000256" key="15">
    <source>
        <dbReference type="ARBA" id="ARBA00048399"/>
    </source>
</evidence>
<evidence type="ECO:0000256" key="16">
    <source>
        <dbReference type="ARBA" id="ARBA00049140"/>
    </source>
</evidence>
<evidence type="ECO:0000256" key="4">
    <source>
        <dbReference type="ARBA" id="ARBA00011738"/>
    </source>
</evidence>
<evidence type="ECO:0000313" key="21">
    <source>
        <dbReference type="EMBL" id="CAD8118846.1"/>
    </source>
</evidence>
<dbReference type="GO" id="GO:0003995">
    <property type="term" value="F:acyl-CoA dehydrogenase activity"/>
    <property type="evidence" value="ECO:0007669"/>
    <property type="project" value="TreeGrafter"/>
</dbReference>
<evidence type="ECO:0000259" key="19">
    <source>
        <dbReference type="Pfam" id="PF02770"/>
    </source>
</evidence>
<evidence type="ECO:0000256" key="2">
    <source>
        <dbReference type="ARBA" id="ARBA00004325"/>
    </source>
</evidence>
<keyword evidence="7" id="KW-0472">Membrane</keyword>
<proteinExistence type="predicted"/>
<evidence type="ECO:0000256" key="1">
    <source>
        <dbReference type="ARBA" id="ARBA00004275"/>
    </source>
</evidence>
<dbReference type="InterPro" id="IPR009075">
    <property type="entry name" value="AcylCo_DH/oxidase_C"/>
</dbReference>
<protein>
    <recommendedName>
        <fullName evidence="9">Acyl-CoA dehydrogenase family member 11</fullName>
    </recommendedName>
</protein>
<keyword evidence="8" id="KW-0576">Peroxisome</keyword>
<evidence type="ECO:0000256" key="11">
    <source>
        <dbReference type="ARBA" id="ARBA00047443"/>
    </source>
</evidence>
<feature type="domain" description="Aminoglycoside phosphotransferase" evidence="18">
    <location>
        <begin position="77"/>
        <end position="258"/>
    </location>
</feature>
<sequence>MSFTQVQESKKLAHHLNSHSTVLMFLDVRVAQIEKVEQRVLQTYIVSFKNTNKKIVLHSKSYTFGTQEHKLEKDYLIVQKLSSLNFPVERPIFFCDDKSIIGEKFYATEYLEGRRFGNQELINLTFEEKRIILIECAKTLAHLHSISLNQLGLEQQEDKSNHYQIICKQLLDLYKQNETKISTNIEDILYWLPMNIPTKQVLDNLCLIHGNFQFQNILFHPTEPKILAILEWQGAQIGNAFTDLANLISPYYIPYNNELYTYDGWQGVETLIGVPILEEVVNSYFNARNSFEIPDIRYQVIISILAKSIDQQKKYKRSKEKQFQINSEFLSQAGYSVILNKTDQDPFQIRKRALSDGSLWSSWPVSDRCKSYYYRIKDFLIENVFPIEKEILDQTRSRPNSISNKGIPQVEALQRKAKQLGLWNLFISEPFYGKGLTSLEYVFISELMGLSYLAHEIFNCFAPETGNIKLLIGYGTQFQKEKYLKPLLEGECKSFFAMTEKRVSSSDPNNFELTITPTNGGFIVNGGKWFVSSAPDERARFGIVMGKSNKDMKNPIESQSMIIVDMPNPNIKILRQLEILNFNDYPHSYAEIEFDNVFIPQENLLGKLGGAFKMAQGRLLGGRLHHCVRQIGLTRRCLDLMMIRSESRVIFNQKLKDNNSFLEKLGQMEIALQNCRLLSLNAGLLLDTVGSQNIQTIMAVSQCKAHIPKTCQKLIDQCIQAFGAEGLTGDQPLTVSFIFARAIRFMDGPCELHLKQIAKFAYVNHLFNDLNNVQGYGLAKL</sequence>
<comment type="catalytic activity">
    <reaction evidence="14">
        <text>tricosanoyl-CoA + oxidized [electron-transfer flavoprotein] + H(+) = (2E)-tricosenoyl-CoA + reduced [electron-transfer flavoprotein]</text>
        <dbReference type="Rhea" id="RHEA:48220"/>
        <dbReference type="Rhea" id="RHEA-COMP:10685"/>
        <dbReference type="Rhea" id="RHEA-COMP:10686"/>
        <dbReference type="ChEBI" id="CHEBI:15378"/>
        <dbReference type="ChEBI" id="CHEBI:57692"/>
        <dbReference type="ChEBI" id="CHEBI:58307"/>
        <dbReference type="ChEBI" id="CHEBI:90118"/>
        <dbReference type="ChEBI" id="CHEBI:90119"/>
    </reaction>
    <physiologicalReaction direction="left-to-right" evidence="14">
        <dbReference type="Rhea" id="RHEA:48221"/>
    </physiologicalReaction>
</comment>
<feature type="domain" description="Acyl-CoA dehydrogenase/oxidase N-terminal" evidence="20">
    <location>
        <begin position="407"/>
        <end position="491"/>
    </location>
</feature>
<comment type="catalytic activity">
    <reaction evidence="13">
        <text>tetracosanoyl-CoA + oxidized [electron-transfer flavoprotein] + H(+) = (2E)-tetracosenoyl-CoA + reduced [electron-transfer flavoprotein]</text>
        <dbReference type="Rhea" id="RHEA:47232"/>
        <dbReference type="Rhea" id="RHEA-COMP:10685"/>
        <dbReference type="Rhea" id="RHEA-COMP:10686"/>
        <dbReference type="ChEBI" id="CHEBI:15378"/>
        <dbReference type="ChEBI" id="CHEBI:57692"/>
        <dbReference type="ChEBI" id="CHEBI:58307"/>
        <dbReference type="ChEBI" id="CHEBI:65052"/>
        <dbReference type="ChEBI" id="CHEBI:74693"/>
    </reaction>
    <physiologicalReaction direction="left-to-right" evidence="13">
        <dbReference type="Rhea" id="RHEA:47233"/>
    </physiologicalReaction>
</comment>
<dbReference type="OrthoDB" id="434771at2759"/>
<evidence type="ECO:0000256" key="14">
    <source>
        <dbReference type="ARBA" id="ARBA00048395"/>
    </source>
</evidence>
<comment type="pathway">
    <text evidence="3">Lipid metabolism; fatty acid beta-oxidation.</text>
</comment>
<feature type="domain" description="Acyl-CoA dehydrogenase/oxidase C-terminal" evidence="17">
    <location>
        <begin position="612"/>
        <end position="760"/>
    </location>
</feature>
<keyword evidence="5" id="KW-0285">Flavoprotein</keyword>
<dbReference type="PANTHER" id="PTHR48083">
    <property type="entry name" value="MEDIUM-CHAIN SPECIFIC ACYL-COA DEHYDROGENASE, MITOCHONDRIAL-RELATED"/>
    <property type="match status" value="1"/>
</dbReference>
<dbReference type="GO" id="GO:0031966">
    <property type="term" value="C:mitochondrial membrane"/>
    <property type="evidence" value="ECO:0007669"/>
    <property type="project" value="UniProtKB-SubCell"/>
</dbReference>
<dbReference type="GO" id="GO:0050660">
    <property type="term" value="F:flavin adenine dinucleotide binding"/>
    <property type="evidence" value="ECO:0007669"/>
    <property type="project" value="InterPro"/>
</dbReference>
<dbReference type="GO" id="GO:0005777">
    <property type="term" value="C:peroxisome"/>
    <property type="evidence" value="ECO:0007669"/>
    <property type="project" value="UniProtKB-SubCell"/>
</dbReference>
<evidence type="ECO:0000313" key="22">
    <source>
        <dbReference type="Proteomes" id="UP000692954"/>
    </source>
</evidence>
<feature type="domain" description="Acyl-CoA oxidase/dehydrogenase middle" evidence="19">
    <location>
        <begin position="496"/>
        <end position="597"/>
    </location>
</feature>
<keyword evidence="6" id="KW-0560">Oxidoreductase</keyword>
<dbReference type="Pfam" id="PF01636">
    <property type="entry name" value="APH"/>
    <property type="match status" value="1"/>
</dbReference>
<comment type="subcellular location">
    <subcellularLocation>
        <location evidence="2">Mitochondrion membrane</location>
    </subcellularLocation>
    <subcellularLocation>
        <location evidence="1">Peroxisome</location>
    </subcellularLocation>
</comment>
<comment type="function">
    <text evidence="10">Acyl-CoA dehydrogenase, that exhibits maximal activity towards saturated C22-CoA. Probably participates in beta-oxydation and energy production but could also play a role in the metabolism of specific fatty acids to control fatty acids composition of cellular lipids in brain.</text>
</comment>
<dbReference type="InterPro" id="IPR013786">
    <property type="entry name" value="AcylCoA_DH/ox_N"/>
</dbReference>
<comment type="catalytic activity">
    <reaction evidence="12">
        <text>docosanoyl-CoA + oxidized [electron-transfer flavoprotein] + H(+) = (2E)-docosenoyl-CoA + reduced [electron-transfer flavoprotein]</text>
        <dbReference type="Rhea" id="RHEA:47228"/>
        <dbReference type="Rhea" id="RHEA-COMP:10685"/>
        <dbReference type="Rhea" id="RHEA-COMP:10686"/>
        <dbReference type="ChEBI" id="CHEBI:15378"/>
        <dbReference type="ChEBI" id="CHEBI:57692"/>
        <dbReference type="ChEBI" id="CHEBI:58307"/>
        <dbReference type="ChEBI" id="CHEBI:65059"/>
        <dbReference type="ChEBI" id="CHEBI:74692"/>
    </reaction>
    <physiologicalReaction direction="left-to-right" evidence="12">
        <dbReference type="Rhea" id="RHEA:47229"/>
    </physiologicalReaction>
</comment>
<comment type="catalytic activity">
    <reaction evidence="15">
        <text>hexacosanoyl-CoA + oxidized [electron-transfer flavoprotein] + H(+) = (2E)-hexacosenoyl-CoA + reduced [electron-transfer flavoprotein]</text>
        <dbReference type="Rhea" id="RHEA:48216"/>
        <dbReference type="Rhea" id="RHEA-COMP:10685"/>
        <dbReference type="Rhea" id="RHEA-COMP:10686"/>
        <dbReference type="ChEBI" id="CHEBI:15378"/>
        <dbReference type="ChEBI" id="CHEBI:57692"/>
        <dbReference type="ChEBI" id="CHEBI:58307"/>
        <dbReference type="ChEBI" id="CHEBI:64868"/>
        <dbReference type="ChEBI" id="CHEBI:74281"/>
    </reaction>
    <physiologicalReaction direction="left-to-right" evidence="15">
        <dbReference type="Rhea" id="RHEA:48217"/>
    </physiologicalReaction>
</comment>
<keyword evidence="22" id="KW-1185">Reference proteome</keyword>
<dbReference type="EMBL" id="CAJJDN010000118">
    <property type="protein sequence ID" value="CAD8118846.1"/>
    <property type="molecule type" value="Genomic_DNA"/>
</dbReference>
<gene>
    <name evidence="21" type="ORF">PSON_ATCC_30995.1.T1180200</name>
</gene>
<evidence type="ECO:0000259" key="20">
    <source>
        <dbReference type="Pfam" id="PF02771"/>
    </source>
</evidence>
<dbReference type="InterPro" id="IPR050741">
    <property type="entry name" value="Acyl-CoA_dehydrogenase"/>
</dbReference>
<reference evidence="21" key="1">
    <citation type="submission" date="2021-01" db="EMBL/GenBank/DDBJ databases">
        <authorList>
            <consortium name="Genoscope - CEA"/>
            <person name="William W."/>
        </authorList>
    </citation>
    <scope>NUCLEOTIDE SEQUENCE</scope>
</reference>
<evidence type="ECO:0000256" key="8">
    <source>
        <dbReference type="ARBA" id="ARBA00023140"/>
    </source>
</evidence>
<comment type="catalytic activity">
    <reaction evidence="11">
        <text>a 2,3-saturated acyl-CoA + oxidized [electron-transfer flavoprotein] + H(+) = a (2E)-enoyl-CoA + reduced [electron-transfer flavoprotein]</text>
        <dbReference type="Rhea" id="RHEA:44704"/>
        <dbReference type="Rhea" id="RHEA-COMP:10685"/>
        <dbReference type="Rhea" id="RHEA-COMP:10686"/>
        <dbReference type="ChEBI" id="CHEBI:15378"/>
        <dbReference type="ChEBI" id="CHEBI:57692"/>
        <dbReference type="ChEBI" id="CHEBI:58307"/>
        <dbReference type="ChEBI" id="CHEBI:58856"/>
        <dbReference type="ChEBI" id="CHEBI:65111"/>
    </reaction>
    <physiologicalReaction direction="left-to-right" evidence="11">
        <dbReference type="Rhea" id="RHEA:44705"/>
    </physiologicalReaction>
</comment>
<dbReference type="Pfam" id="PF02771">
    <property type="entry name" value="Acyl-CoA_dh_N"/>
    <property type="match status" value="1"/>
</dbReference>
<dbReference type="AlphaFoldDB" id="A0A8S1QSW1"/>
<evidence type="ECO:0000259" key="17">
    <source>
        <dbReference type="Pfam" id="PF00441"/>
    </source>
</evidence>
<evidence type="ECO:0000256" key="12">
    <source>
        <dbReference type="ARBA" id="ARBA00048020"/>
    </source>
</evidence>
<organism evidence="21 22">
    <name type="scientific">Paramecium sonneborni</name>
    <dbReference type="NCBI Taxonomy" id="65129"/>
    <lineage>
        <taxon>Eukaryota</taxon>
        <taxon>Sar</taxon>
        <taxon>Alveolata</taxon>
        <taxon>Ciliophora</taxon>
        <taxon>Intramacronucleata</taxon>
        <taxon>Oligohymenophorea</taxon>
        <taxon>Peniculida</taxon>
        <taxon>Parameciidae</taxon>
        <taxon>Paramecium</taxon>
    </lineage>
</organism>
<dbReference type="PANTHER" id="PTHR48083:SF13">
    <property type="entry name" value="ACYL-COA DEHYDROGENASE FAMILY MEMBER 11"/>
    <property type="match status" value="1"/>
</dbReference>
<dbReference type="InterPro" id="IPR002575">
    <property type="entry name" value="Aminoglycoside_PTrfase"/>
</dbReference>
<evidence type="ECO:0000256" key="6">
    <source>
        <dbReference type="ARBA" id="ARBA00023002"/>
    </source>
</evidence>
<dbReference type="Proteomes" id="UP000692954">
    <property type="component" value="Unassembled WGS sequence"/>
</dbReference>
<evidence type="ECO:0000256" key="3">
    <source>
        <dbReference type="ARBA" id="ARBA00005005"/>
    </source>
</evidence>
<dbReference type="Pfam" id="PF00441">
    <property type="entry name" value="Acyl-CoA_dh_1"/>
    <property type="match status" value="1"/>
</dbReference>
<accession>A0A8S1QSW1</accession>
<comment type="catalytic activity">
    <reaction evidence="16">
        <text>eicosanoyl-CoA + oxidized [electron-transfer flavoprotein] + H(+) = (2E)-eicosenoyl-CoA + reduced [electron-transfer flavoprotein]</text>
        <dbReference type="Rhea" id="RHEA:47236"/>
        <dbReference type="Rhea" id="RHEA-COMP:10685"/>
        <dbReference type="Rhea" id="RHEA-COMP:10686"/>
        <dbReference type="ChEBI" id="CHEBI:15378"/>
        <dbReference type="ChEBI" id="CHEBI:57380"/>
        <dbReference type="ChEBI" id="CHEBI:57692"/>
        <dbReference type="ChEBI" id="CHEBI:58307"/>
        <dbReference type="ChEBI" id="CHEBI:74691"/>
    </reaction>
    <physiologicalReaction direction="left-to-right" evidence="16">
        <dbReference type="Rhea" id="RHEA:47237"/>
    </physiologicalReaction>
</comment>
<name>A0A8S1QSW1_9CILI</name>
<evidence type="ECO:0000256" key="13">
    <source>
        <dbReference type="ARBA" id="ARBA00048086"/>
    </source>
</evidence>
<comment type="caution">
    <text evidence="21">The sequence shown here is derived from an EMBL/GenBank/DDBJ whole genome shotgun (WGS) entry which is preliminary data.</text>
</comment>
<dbReference type="Pfam" id="PF02770">
    <property type="entry name" value="Acyl-CoA_dh_M"/>
    <property type="match status" value="1"/>
</dbReference>
<evidence type="ECO:0000256" key="5">
    <source>
        <dbReference type="ARBA" id="ARBA00022630"/>
    </source>
</evidence>
<evidence type="ECO:0000256" key="7">
    <source>
        <dbReference type="ARBA" id="ARBA00023136"/>
    </source>
</evidence>